<proteinExistence type="predicted"/>
<gene>
    <name evidence="1" type="ORF">QBC33DRAFT_527546</name>
</gene>
<comment type="caution">
    <text evidence="1">The sequence shown here is derived from an EMBL/GenBank/DDBJ whole genome shotgun (WGS) entry which is preliminary data.</text>
</comment>
<organism evidence="1 2">
    <name type="scientific">Phialemonium atrogriseum</name>
    <dbReference type="NCBI Taxonomy" id="1093897"/>
    <lineage>
        <taxon>Eukaryota</taxon>
        <taxon>Fungi</taxon>
        <taxon>Dikarya</taxon>
        <taxon>Ascomycota</taxon>
        <taxon>Pezizomycotina</taxon>
        <taxon>Sordariomycetes</taxon>
        <taxon>Sordariomycetidae</taxon>
        <taxon>Cephalothecales</taxon>
        <taxon>Cephalothecaceae</taxon>
        <taxon>Phialemonium</taxon>
    </lineage>
</organism>
<reference evidence="1" key="1">
    <citation type="submission" date="2023-06" db="EMBL/GenBank/DDBJ databases">
        <title>Genome-scale phylogeny and comparative genomics of the fungal order Sordariales.</title>
        <authorList>
            <consortium name="Lawrence Berkeley National Laboratory"/>
            <person name="Hensen N."/>
            <person name="Bonometti L."/>
            <person name="Westerberg I."/>
            <person name="Brannstrom I.O."/>
            <person name="Guillou S."/>
            <person name="Cros-Aarteil S."/>
            <person name="Calhoun S."/>
            <person name="Haridas S."/>
            <person name="Kuo A."/>
            <person name="Mondo S."/>
            <person name="Pangilinan J."/>
            <person name="Riley R."/>
            <person name="Labutti K."/>
            <person name="Andreopoulos B."/>
            <person name="Lipzen A."/>
            <person name="Chen C."/>
            <person name="Yanf M."/>
            <person name="Daum C."/>
            <person name="Ng V."/>
            <person name="Clum A."/>
            <person name="Steindorff A."/>
            <person name="Ohm R."/>
            <person name="Martin F."/>
            <person name="Silar P."/>
            <person name="Natvig D."/>
            <person name="Lalanne C."/>
            <person name="Gautier V."/>
            <person name="Ament-Velasquez S.L."/>
            <person name="Kruys A."/>
            <person name="Hutchinson M.I."/>
            <person name="Powell A.J."/>
            <person name="Barry K."/>
            <person name="Miller A.N."/>
            <person name="Grigoriev I.V."/>
            <person name="Debuchy R."/>
            <person name="Gladieux P."/>
            <person name="Thoren M.H."/>
            <person name="Johannesson H."/>
        </authorList>
    </citation>
    <scope>NUCLEOTIDE SEQUENCE</scope>
    <source>
        <strain evidence="1">8032-3</strain>
    </source>
</reference>
<evidence type="ECO:0000313" key="1">
    <source>
        <dbReference type="EMBL" id="KAK1770307.1"/>
    </source>
</evidence>
<dbReference type="Proteomes" id="UP001244011">
    <property type="component" value="Unassembled WGS sequence"/>
</dbReference>
<sequence length="88" mass="9900">MTRGASFPLFFFSFSLFLFVPFSSYLEACAATTYFFHYSIFYLLLSRGRLSSNTPSSTSVCSLICLHHGSSTCSRKYQDHSNTGLRAL</sequence>
<name>A0AAJ0FJU0_9PEZI</name>
<accession>A0AAJ0FJU0</accession>
<keyword evidence="2" id="KW-1185">Reference proteome</keyword>
<dbReference type="AlphaFoldDB" id="A0AAJ0FJU0"/>
<evidence type="ECO:0000313" key="2">
    <source>
        <dbReference type="Proteomes" id="UP001244011"/>
    </source>
</evidence>
<dbReference type="RefSeq" id="XP_060286520.1">
    <property type="nucleotide sequence ID" value="XM_060426986.1"/>
</dbReference>
<dbReference type="GeneID" id="85310173"/>
<protein>
    <submittedName>
        <fullName evidence="1">Uncharacterized protein</fullName>
    </submittedName>
</protein>
<dbReference type="EMBL" id="MU839000">
    <property type="protein sequence ID" value="KAK1770307.1"/>
    <property type="molecule type" value="Genomic_DNA"/>
</dbReference>